<gene>
    <name evidence="1" type="ORF">KPL71_013118</name>
</gene>
<dbReference type="EMBL" id="CM039173">
    <property type="protein sequence ID" value="KAH9772727.1"/>
    <property type="molecule type" value="Genomic_DNA"/>
</dbReference>
<name>A0ACB8LGU8_CITSI</name>
<keyword evidence="2" id="KW-1185">Reference proteome</keyword>
<reference evidence="2" key="1">
    <citation type="journal article" date="2023" name="Hortic. Res.">
        <title>A chromosome-level phased genome enabling allele-level studies in sweet orange: a case study on citrus Huanglongbing tolerance.</title>
        <authorList>
            <person name="Wu B."/>
            <person name="Yu Q."/>
            <person name="Deng Z."/>
            <person name="Duan Y."/>
            <person name="Luo F."/>
            <person name="Gmitter F. Jr."/>
        </authorList>
    </citation>
    <scope>NUCLEOTIDE SEQUENCE [LARGE SCALE GENOMIC DNA]</scope>
    <source>
        <strain evidence="2">cv. Valencia</strain>
    </source>
</reference>
<proteinExistence type="predicted"/>
<comment type="caution">
    <text evidence="1">The sequence shown here is derived from an EMBL/GenBank/DDBJ whole genome shotgun (WGS) entry which is preliminary data.</text>
</comment>
<organism evidence="1 2">
    <name type="scientific">Citrus sinensis</name>
    <name type="common">Sweet orange</name>
    <name type="synonym">Citrus aurantium var. sinensis</name>
    <dbReference type="NCBI Taxonomy" id="2711"/>
    <lineage>
        <taxon>Eukaryota</taxon>
        <taxon>Viridiplantae</taxon>
        <taxon>Streptophyta</taxon>
        <taxon>Embryophyta</taxon>
        <taxon>Tracheophyta</taxon>
        <taxon>Spermatophyta</taxon>
        <taxon>Magnoliopsida</taxon>
        <taxon>eudicotyledons</taxon>
        <taxon>Gunneridae</taxon>
        <taxon>Pentapetalae</taxon>
        <taxon>rosids</taxon>
        <taxon>malvids</taxon>
        <taxon>Sapindales</taxon>
        <taxon>Rutaceae</taxon>
        <taxon>Aurantioideae</taxon>
        <taxon>Citrus</taxon>
    </lineage>
</organism>
<dbReference type="Proteomes" id="UP000829398">
    <property type="component" value="Chromosome 4"/>
</dbReference>
<evidence type="ECO:0000313" key="2">
    <source>
        <dbReference type="Proteomes" id="UP000829398"/>
    </source>
</evidence>
<sequence>MAEPHIQIQTDPPPAQTPLLNNSNQNHTQLPQQQQQENQIPETDLDRTLQKLEYFLTFLGFNHSSVLSFVLSWTAFVVTGVLVPVVILELSNCPGCEKGQIKDFELCIVASQACLAAISLICMSHNLRKYGIRKFLFVDRHSGHMERFHYQYIQQIKDSLRLLILWSLPCFILKTAREIIRILYVHHESWWQSTAILFALILSWTYLSTISLSASILFHVVCNLQVMHFDDYAKLLAMESDVVTTGYGGKITFINGGDFAASSVVQVVGIILCLHAATKISHRAQNIASIASRWHALATCSSGDSSQLRVSNSFGNLEASSPLNSVYMNYSESDLVSLDYVAMPTNTQLASYMSSYHRRQAYGVTNDAVLRRGDISLLHAAIEKREDRPGKWRDSEEEVLDCYTQLDSSNPRGIAPKCVAVLRLAAVIESASNTWSGPKAEELIKLEVPTTVSYLYVYHPEIPHWNFG</sequence>
<evidence type="ECO:0000313" key="1">
    <source>
        <dbReference type="EMBL" id="KAH9772727.1"/>
    </source>
</evidence>
<accession>A0ACB8LGU8</accession>
<protein>
    <submittedName>
        <fullName evidence="1">Zinc finger CONSTANS-like protein</fullName>
    </submittedName>
</protein>